<dbReference type="GeneID" id="592217"/>
<proteinExistence type="predicted"/>
<organism evidence="2 3">
    <name type="scientific">Strongylocentrotus purpuratus</name>
    <name type="common">Purple sea urchin</name>
    <dbReference type="NCBI Taxonomy" id="7668"/>
    <lineage>
        <taxon>Eukaryota</taxon>
        <taxon>Metazoa</taxon>
        <taxon>Echinodermata</taxon>
        <taxon>Eleutherozoa</taxon>
        <taxon>Echinozoa</taxon>
        <taxon>Echinoidea</taxon>
        <taxon>Euechinoidea</taxon>
        <taxon>Echinacea</taxon>
        <taxon>Camarodonta</taxon>
        <taxon>Echinidea</taxon>
        <taxon>Strongylocentrotidae</taxon>
        <taxon>Strongylocentrotus</taxon>
    </lineage>
</organism>
<reference evidence="2" key="2">
    <citation type="submission" date="2021-01" db="UniProtKB">
        <authorList>
            <consortium name="EnsemblMetazoa"/>
        </authorList>
    </citation>
    <scope>IDENTIFICATION</scope>
</reference>
<evidence type="ECO:0008006" key="4">
    <source>
        <dbReference type="Google" id="ProtNLM"/>
    </source>
</evidence>
<dbReference type="OMA" id="DVNSCME"/>
<dbReference type="AlphaFoldDB" id="A0A7M7PBW1"/>
<accession>A0A7M7PBW1</accession>
<dbReference type="SUPFAM" id="SSF47986">
    <property type="entry name" value="DEATH domain"/>
    <property type="match status" value="1"/>
</dbReference>
<dbReference type="InParanoid" id="A0A7M7PBW1"/>
<reference evidence="3" key="1">
    <citation type="submission" date="2015-02" db="EMBL/GenBank/DDBJ databases">
        <title>Genome sequencing for Strongylocentrotus purpuratus.</title>
        <authorList>
            <person name="Murali S."/>
            <person name="Liu Y."/>
            <person name="Vee V."/>
            <person name="English A."/>
            <person name="Wang M."/>
            <person name="Skinner E."/>
            <person name="Han Y."/>
            <person name="Muzny D.M."/>
            <person name="Worley K.C."/>
            <person name="Gibbs R.A."/>
        </authorList>
    </citation>
    <scope>NUCLEOTIDE SEQUENCE</scope>
</reference>
<feature type="region of interest" description="Disordered" evidence="1">
    <location>
        <begin position="9"/>
        <end position="28"/>
    </location>
</feature>
<sequence length="111" mass="12593">MEIICPMNLSGDQVTPRAKGTQKPTDSPEVTDMHLLRISQELLPDHFSALHLTLGIKPSIAQGILTQKINDYPDTYMHLLQLWKTESHRTLRDLDQVLVESRAGGLRSKYK</sequence>
<keyword evidence="3" id="KW-1185">Reference proteome</keyword>
<dbReference type="KEGG" id="spu:592217"/>
<name>A0A7M7PBW1_STRPU</name>
<evidence type="ECO:0000313" key="2">
    <source>
        <dbReference type="EnsemblMetazoa" id="XP_030848433"/>
    </source>
</evidence>
<dbReference type="OrthoDB" id="204376at2759"/>
<protein>
    <recommendedName>
        <fullName evidence="4">Death domain-containing protein</fullName>
    </recommendedName>
</protein>
<dbReference type="RefSeq" id="XP_030848433.1">
    <property type="nucleotide sequence ID" value="XM_030992573.1"/>
</dbReference>
<dbReference type="Proteomes" id="UP000007110">
    <property type="component" value="Unassembled WGS sequence"/>
</dbReference>
<evidence type="ECO:0000256" key="1">
    <source>
        <dbReference type="SAM" id="MobiDB-lite"/>
    </source>
</evidence>
<dbReference type="InterPro" id="IPR011029">
    <property type="entry name" value="DEATH-like_dom_sf"/>
</dbReference>
<dbReference type="EnsemblMetazoa" id="XM_030992573">
    <property type="protein sequence ID" value="XP_030848433"/>
    <property type="gene ID" value="LOC592217"/>
</dbReference>
<evidence type="ECO:0000313" key="3">
    <source>
        <dbReference type="Proteomes" id="UP000007110"/>
    </source>
</evidence>